<dbReference type="RefSeq" id="WP_224190701.1">
    <property type="nucleotide sequence ID" value="NZ_JAIRAU010000002.1"/>
</dbReference>
<keyword evidence="3" id="KW-0732">Signal</keyword>
<keyword evidence="2" id="KW-0472">Membrane</keyword>
<comment type="caution">
    <text evidence="4">The sequence shown here is derived from an EMBL/GenBank/DDBJ whole genome shotgun (WGS) entry which is preliminary data.</text>
</comment>
<evidence type="ECO:0000313" key="5">
    <source>
        <dbReference type="Proteomes" id="UP001139031"/>
    </source>
</evidence>
<keyword evidence="2" id="KW-0812">Transmembrane</keyword>
<name>A0ABS7TL24_9BACT</name>
<evidence type="ECO:0000256" key="1">
    <source>
        <dbReference type="SAM" id="MobiDB-lite"/>
    </source>
</evidence>
<protein>
    <submittedName>
        <fullName evidence="4">Uncharacterized protein</fullName>
    </submittedName>
</protein>
<dbReference type="Proteomes" id="UP001139031">
    <property type="component" value="Unassembled WGS sequence"/>
</dbReference>
<sequence length="332" mass="34366">MSTVRSQGRRSLLVVGIALSLAAPAPAWAAQPGESTTEWKTDSAKPAADDDIVLDDSPGPSSSKKKSGKKKAAAPKPQPREAVISAQVEKAEAERAPLQDQAQKLSDAGNLEGAVGLLAGGAEALRDPVLHLAAADARQKLARKRSADQAKAEWEASLRHVDRADALLAASSGGALDGIRVSPDDVETMHAWSTELRAAADGALPDLVRRTNPVRRNARGELIAGSIFLAGGLAGLGVMAGGIYLSRSADRELPKANDNPDYIAPLEAQKKQGDTMTAAGAVAGVLGVALGVTLVALGATDFKKAKMEQLSRVSVAPTFAPTYGGLYLSARF</sequence>
<feature type="chain" id="PRO_5045325132" evidence="3">
    <location>
        <begin position="30"/>
        <end position="332"/>
    </location>
</feature>
<reference evidence="4" key="1">
    <citation type="submission" date="2021-08" db="EMBL/GenBank/DDBJ databases">
        <authorList>
            <person name="Stevens D.C."/>
        </authorList>
    </citation>
    <scope>NUCLEOTIDE SEQUENCE</scope>
    <source>
        <strain evidence="4">DSM 53165</strain>
    </source>
</reference>
<accession>A0ABS7TL24</accession>
<gene>
    <name evidence="4" type="ORF">K7C98_06610</name>
</gene>
<feature type="transmembrane region" description="Helical" evidence="2">
    <location>
        <begin position="222"/>
        <end position="245"/>
    </location>
</feature>
<evidence type="ECO:0000256" key="2">
    <source>
        <dbReference type="SAM" id="Phobius"/>
    </source>
</evidence>
<organism evidence="4 5">
    <name type="scientific">Nannocystis pusilla</name>
    <dbReference type="NCBI Taxonomy" id="889268"/>
    <lineage>
        <taxon>Bacteria</taxon>
        <taxon>Pseudomonadati</taxon>
        <taxon>Myxococcota</taxon>
        <taxon>Polyangia</taxon>
        <taxon>Nannocystales</taxon>
        <taxon>Nannocystaceae</taxon>
        <taxon>Nannocystis</taxon>
    </lineage>
</organism>
<dbReference type="EMBL" id="JAIRAU010000002">
    <property type="protein sequence ID" value="MBZ5708922.1"/>
    <property type="molecule type" value="Genomic_DNA"/>
</dbReference>
<keyword evidence="5" id="KW-1185">Reference proteome</keyword>
<feature type="signal peptide" evidence="3">
    <location>
        <begin position="1"/>
        <end position="29"/>
    </location>
</feature>
<feature type="region of interest" description="Disordered" evidence="1">
    <location>
        <begin position="25"/>
        <end position="81"/>
    </location>
</feature>
<feature type="compositionally biased region" description="Basic residues" evidence="1">
    <location>
        <begin position="63"/>
        <end position="73"/>
    </location>
</feature>
<keyword evidence="2" id="KW-1133">Transmembrane helix</keyword>
<evidence type="ECO:0000256" key="3">
    <source>
        <dbReference type="SAM" id="SignalP"/>
    </source>
</evidence>
<proteinExistence type="predicted"/>
<evidence type="ECO:0000313" key="4">
    <source>
        <dbReference type="EMBL" id="MBZ5708922.1"/>
    </source>
</evidence>
<feature type="transmembrane region" description="Helical" evidence="2">
    <location>
        <begin position="278"/>
        <end position="299"/>
    </location>
</feature>